<dbReference type="NCBIfam" id="NF004939">
    <property type="entry name" value="PRK06292.1-1"/>
    <property type="match status" value="1"/>
</dbReference>
<dbReference type="SUPFAM" id="SSF51905">
    <property type="entry name" value="FAD/NAD(P)-binding domain"/>
    <property type="match status" value="1"/>
</dbReference>
<protein>
    <submittedName>
        <fullName evidence="9">Putative Dihydrolipoyl dehydrogenase</fullName>
        <ecNumber evidence="9">1.8.1.4</ecNumber>
    </submittedName>
</protein>
<feature type="domain" description="FAD/NAD(P)-binding" evidence="8">
    <location>
        <begin position="6"/>
        <end position="314"/>
    </location>
</feature>
<comment type="cofactor">
    <cofactor evidence="5">
        <name>FAD</name>
        <dbReference type="ChEBI" id="CHEBI:57692"/>
    </cofactor>
    <text evidence="5">Binds 1 FAD per subunit.</text>
</comment>
<dbReference type="InterPro" id="IPR016156">
    <property type="entry name" value="FAD/NAD-linked_Rdtase_dimer_sf"/>
</dbReference>
<dbReference type="PROSITE" id="PS00065">
    <property type="entry name" value="D_2_HYDROXYACID_DH_1"/>
    <property type="match status" value="1"/>
</dbReference>
<organism evidence="9">
    <name type="scientific">Magnetococcus massalia (strain MO-1)</name>
    <dbReference type="NCBI Taxonomy" id="451514"/>
    <lineage>
        <taxon>Bacteria</taxon>
        <taxon>Pseudomonadati</taxon>
        <taxon>Pseudomonadota</taxon>
        <taxon>Magnetococcia</taxon>
        <taxon>Magnetococcales</taxon>
        <taxon>Magnetococcaceae</taxon>
        <taxon>Magnetococcus</taxon>
    </lineage>
</organism>
<evidence type="ECO:0000256" key="4">
    <source>
        <dbReference type="PIRSR" id="PIRSR000350-2"/>
    </source>
</evidence>
<keyword evidence="5" id="KW-0547">Nucleotide-binding</keyword>
<feature type="binding site" evidence="5">
    <location>
        <position position="51"/>
    </location>
    <ligand>
        <name>FAD</name>
        <dbReference type="ChEBI" id="CHEBI:57692"/>
    </ligand>
</feature>
<evidence type="ECO:0000259" key="7">
    <source>
        <dbReference type="Pfam" id="PF02852"/>
    </source>
</evidence>
<dbReference type="PANTHER" id="PTHR43014:SF4">
    <property type="entry name" value="PYRIDINE NUCLEOTIDE-DISULFIDE OXIDOREDUCTASE RCLA-RELATED"/>
    <property type="match status" value="1"/>
</dbReference>
<evidence type="ECO:0000256" key="2">
    <source>
        <dbReference type="ARBA" id="ARBA00022630"/>
    </source>
</evidence>
<feature type="binding site" evidence="5">
    <location>
        <position position="303"/>
    </location>
    <ligand>
        <name>FAD</name>
        <dbReference type="ChEBI" id="CHEBI:57692"/>
    </ligand>
</feature>
<keyword evidence="9" id="KW-0560">Oxidoreductase</keyword>
<name>A0A1S7LLR9_MAGMO</name>
<dbReference type="InterPro" id="IPR036188">
    <property type="entry name" value="FAD/NAD-bd_sf"/>
</dbReference>
<proteinExistence type="inferred from homology"/>
<dbReference type="GO" id="GO:0016616">
    <property type="term" value="F:oxidoreductase activity, acting on the CH-OH group of donors, NAD or NADP as acceptor"/>
    <property type="evidence" value="ECO:0007669"/>
    <property type="project" value="UniProtKB-ARBA"/>
</dbReference>
<feature type="binding site" evidence="5">
    <location>
        <begin position="176"/>
        <end position="183"/>
    </location>
    <ligand>
        <name>NAD(+)</name>
        <dbReference type="ChEBI" id="CHEBI:57540"/>
    </ligand>
</feature>
<dbReference type="PANTHER" id="PTHR43014">
    <property type="entry name" value="MERCURIC REDUCTASE"/>
    <property type="match status" value="1"/>
</dbReference>
<dbReference type="InterPro" id="IPR004099">
    <property type="entry name" value="Pyr_nucl-diS_OxRdtase_dimer"/>
</dbReference>
<feature type="domain" description="Pyridine nucleotide-disulphide oxidoreductase dimerisation" evidence="7">
    <location>
        <begin position="341"/>
        <end position="441"/>
    </location>
</feature>
<dbReference type="InterPro" id="IPR029752">
    <property type="entry name" value="D-isomer_DH_CS1"/>
</dbReference>
<keyword evidence="5" id="KW-0520">NAD</keyword>
<gene>
    <name evidence="9" type="ORF">MAGMO_2910</name>
</gene>
<feature type="active site" description="Proton acceptor" evidence="4">
    <location>
        <position position="434"/>
    </location>
</feature>
<evidence type="ECO:0000256" key="3">
    <source>
        <dbReference type="ARBA" id="ARBA00022827"/>
    </source>
</evidence>
<dbReference type="EMBL" id="LO017727">
    <property type="protein sequence ID" value="CRH07057.1"/>
    <property type="molecule type" value="Genomic_DNA"/>
</dbReference>
<dbReference type="Gene3D" id="3.50.50.60">
    <property type="entry name" value="FAD/NAD(P)-binding domain"/>
    <property type="match status" value="2"/>
</dbReference>
<evidence type="ECO:0000256" key="5">
    <source>
        <dbReference type="PIRSR" id="PIRSR000350-3"/>
    </source>
</evidence>
<dbReference type="PRINTS" id="PR00411">
    <property type="entry name" value="PNDRDTASEI"/>
</dbReference>
<feature type="binding site" evidence="5">
    <location>
        <begin position="139"/>
        <end position="141"/>
    </location>
    <ligand>
        <name>FAD</name>
        <dbReference type="ChEBI" id="CHEBI:57692"/>
    </ligand>
</feature>
<reference evidence="9" key="1">
    <citation type="submission" date="2015-04" db="EMBL/GenBank/DDBJ databases">
        <authorList>
            <person name="Syromyatnikov M.Y."/>
            <person name="Popov V.N."/>
        </authorList>
    </citation>
    <scope>NUCLEOTIDE SEQUENCE</scope>
    <source>
        <strain evidence="9">MO-1</strain>
    </source>
</reference>
<evidence type="ECO:0000259" key="8">
    <source>
        <dbReference type="Pfam" id="PF07992"/>
    </source>
</evidence>
<dbReference type="GO" id="GO:0003955">
    <property type="term" value="F:NAD(P)H dehydrogenase (quinone) activity"/>
    <property type="evidence" value="ECO:0007669"/>
    <property type="project" value="TreeGrafter"/>
</dbReference>
<dbReference type="PRINTS" id="PR00368">
    <property type="entry name" value="FADPNR"/>
</dbReference>
<evidence type="ECO:0000313" key="9">
    <source>
        <dbReference type="EMBL" id="CRH07057.1"/>
    </source>
</evidence>
<keyword evidence="2" id="KW-0285">Flavoprotein</keyword>
<dbReference type="Gene3D" id="3.30.390.30">
    <property type="match status" value="1"/>
</dbReference>
<evidence type="ECO:0000256" key="1">
    <source>
        <dbReference type="ARBA" id="ARBA00007532"/>
    </source>
</evidence>
<dbReference type="GO" id="GO:0050660">
    <property type="term" value="F:flavin adenine dinucleotide binding"/>
    <property type="evidence" value="ECO:0007669"/>
    <property type="project" value="TreeGrafter"/>
</dbReference>
<dbReference type="PIRSF" id="PIRSF000350">
    <property type="entry name" value="Mercury_reductase_MerA"/>
    <property type="match status" value="1"/>
</dbReference>
<dbReference type="InterPro" id="IPR001100">
    <property type="entry name" value="Pyr_nuc-diS_OxRdtase"/>
</dbReference>
<dbReference type="SUPFAM" id="SSF55424">
    <property type="entry name" value="FAD/NAD-linked reductases, dimerisation (C-terminal) domain"/>
    <property type="match status" value="1"/>
</dbReference>
<comment type="similarity">
    <text evidence="1">Belongs to the class-I pyridine nucleotide-disulfide oxidoreductase family.</text>
</comment>
<dbReference type="EC" id="1.8.1.4" evidence="9"/>
<sequence length="467" mass="49686">MAEQVDVAIIGAGTAGLYAMSLVRQKTKNFVLIDQGPLGTTCARVGCMPSKALIQTADDYHLAKRLVREGLISEPPAMESAAGPGFARKIREMLSSKISERVSGNLGEKLIQDRARFVAKDTIEVAGRTIQAKAIILATGSESVMPAPWKAFGDRVIDSEGLFNLEQMPKSMAVLGLGAIGLELGQAISTLGVDVTGFDLADTVAMIQDPKVRDMALEQFGKQFPIHLGHGAELAEGSDGKIKVTAGDVTAQVEKVLVSLGRKPRLADMGLAEIGLELDARGVPKFDTETTKVEGAPIYIAGDCNGDRVIFHEAADEGKMAAFNVLRETPQRFKRKSPLGIVFTDPNIASFGISHDEAVACGAEMAEATIHTESRAKVIGIEAGMVRLYADKRDGRLLGGALLSPRGEHIAHTLIWAVQGGLTVHELATMPYYHPNLEEALFSVTSALSKSCDGGYEGMPPGLIPAE</sequence>
<dbReference type="InterPro" id="IPR023753">
    <property type="entry name" value="FAD/NAD-binding_dom"/>
</dbReference>
<dbReference type="Pfam" id="PF02852">
    <property type="entry name" value="Pyr_redox_dim"/>
    <property type="match status" value="1"/>
</dbReference>
<dbReference type="AlphaFoldDB" id="A0A1S7LLR9"/>
<feature type="binding site" evidence="5">
    <location>
        <position position="261"/>
    </location>
    <ligand>
        <name>NAD(+)</name>
        <dbReference type="ChEBI" id="CHEBI:57540"/>
    </ligand>
</feature>
<feature type="disulfide bond" description="Redox-active" evidence="6">
    <location>
        <begin position="42"/>
        <end position="47"/>
    </location>
</feature>
<accession>A0A1S7LLR9</accession>
<dbReference type="GO" id="GO:0004148">
    <property type="term" value="F:dihydrolipoyl dehydrogenase (NADH) activity"/>
    <property type="evidence" value="ECO:0007669"/>
    <property type="project" value="UniProtKB-EC"/>
</dbReference>
<keyword evidence="3 5" id="KW-0274">FAD</keyword>
<dbReference type="Pfam" id="PF07992">
    <property type="entry name" value="Pyr_redox_2"/>
    <property type="match status" value="1"/>
</dbReference>
<evidence type="ECO:0000256" key="6">
    <source>
        <dbReference type="PIRSR" id="PIRSR000350-4"/>
    </source>
</evidence>